<dbReference type="EMBL" id="MKZS01000001">
    <property type="protein sequence ID" value="OLT62813.1"/>
    <property type="molecule type" value="Genomic_DNA"/>
</dbReference>
<protein>
    <submittedName>
        <fullName evidence="1">Uncharacterized protein</fullName>
    </submittedName>
</protein>
<accession>A0A1U7NA43</accession>
<dbReference type="Pfam" id="PF14516">
    <property type="entry name" value="AAA_35"/>
    <property type="match status" value="1"/>
</dbReference>
<gene>
    <name evidence="1" type="ORF">BJP37_31060</name>
</gene>
<name>A0A1U7NA43_9CYAN</name>
<proteinExistence type="predicted"/>
<dbReference type="RefSeq" id="WP_075905231.1">
    <property type="nucleotide sequence ID" value="NZ_MKZS01000001.1"/>
</dbReference>
<comment type="caution">
    <text evidence="1">The sequence shown here is derived from an EMBL/GenBank/DDBJ whole genome shotgun (WGS) entry which is preliminary data.</text>
</comment>
<organism evidence="1 2">
    <name type="scientific">Moorena bouillonii PNG</name>
    <dbReference type="NCBI Taxonomy" id="568701"/>
    <lineage>
        <taxon>Bacteria</taxon>
        <taxon>Bacillati</taxon>
        <taxon>Cyanobacteriota</taxon>
        <taxon>Cyanophyceae</taxon>
        <taxon>Coleofasciculales</taxon>
        <taxon>Coleofasciculaceae</taxon>
        <taxon>Moorena</taxon>
    </lineage>
</organism>
<dbReference type="Proteomes" id="UP000186657">
    <property type="component" value="Unassembled WGS sequence"/>
</dbReference>
<reference evidence="1 2" key="1">
    <citation type="submission" date="2016-10" db="EMBL/GenBank/DDBJ databases">
        <title>Comparative genomics uncovers the prolific and rare metabolic potential of the cyanobacterial genus Moorea.</title>
        <authorList>
            <person name="Leao T."/>
            <person name="Castelao G."/>
            <person name="Korobeynikov A."/>
            <person name="Monroe E.A."/>
            <person name="Podell S."/>
            <person name="Glukhov E."/>
            <person name="Allen E."/>
            <person name="Gerwick W.H."/>
            <person name="Gerwick L."/>
        </authorList>
    </citation>
    <scope>NUCLEOTIDE SEQUENCE [LARGE SCALE GENOMIC DNA]</scope>
    <source>
        <strain evidence="1 2">PNG5-198</strain>
    </source>
</reference>
<evidence type="ECO:0000313" key="2">
    <source>
        <dbReference type="Proteomes" id="UP000186657"/>
    </source>
</evidence>
<evidence type="ECO:0000313" key="1">
    <source>
        <dbReference type="EMBL" id="OLT62813.1"/>
    </source>
</evidence>
<keyword evidence="2" id="KW-1185">Reference proteome</keyword>
<dbReference type="AlphaFoldDB" id="A0A1U7NA43"/>
<sequence>MKIYSHHLRGLLVMITDLSPLGSGLKQVVRTNQGVSIERITGYQQVRPMANLIIHGSSAPIESMGLVRLDGNQAKPSCQLYGLYFRLAVAREPIRPISYISLDVFC</sequence>